<keyword evidence="3" id="KW-1185">Reference proteome</keyword>
<dbReference type="OrthoDB" id="7266613at2"/>
<dbReference type="InterPro" id="IPR018642">
    <property type="entry name" value="DUF2066"/>
</dbReference>
<feature type="chain" id="PRO_5019197149" evidence="1">
    <location>
        <begin position="21"/>
        <end position="266"/>
    </location>
</feature>
<evidence type="ECO:0000313" key="3">
    <source>
        <dbReference type="Proteomes" id="UP000284605"/>
    </source>
</evidence>
<keyword evidence="1" id="KW-0732">Signal</keyword>
<dbReference type="EMBL" id="QYUK01000016">
    <property type="protein sequence ID" value="RJF80641.1"/>
    <property type="molecule type" value="Genomic_DNA"/>
</dbReference>
<accession>A0A418VU16</accession>
<organism evidence="2 3">
    <name type="scientific">Oleomonas cavernae</name>
    <dbReference type="NCBI Taxonomy" id="2320859"/>
    <lineage>
        <taxon>Bacteria</taxon>
        <taxon>Pseudomonadati</taxon>
        <taxon>Pseudomonadota</taxon>
        <taxon>Alphaproteobacteria</taxon>
        <taxon>Acetobacterales</taxon>
        <taxon>Acetobacteraceae</taxon>
        <taxon>Oleomonas</taxon>
    </lineage>
</organism>
<dbReference type="Proteomes" id="UP000284605">
    <property type="component" value="Unassembled WGS sequence"/>
</dbReference>
<evidence type="ECO:0000256" key="1">
    <source>
        <dbReference type="SAM" id="SignalP"/>
    </source>
</evidence>
<reference evidence="2 3" key="1">
    <citation type="submission" date="2018-09" db="EMBL/GenBank/DDBJ databases">
        <authorList>
            <person name="Zhu H."/>
        </authorList>
    </citation>
    <scope>NUCLEOTIDE SEQUENCE [LARGE SCALE GENOMIC DNA]</scope>
    <source>
        <strain evidence="2 3">K1W22B-8</strain>
    </source>
</reference>
<feature type="signal peptide" evidence="1">
    <location>
        <begin position="1"/>
        <end position="20"/>
    </location>
</feature>
<dbReference type="Pfam" id="PF09839">
    <property type="entry name" value="DUF2066"/>
    <property type="match status" value="1"/>
</dbReference>
<dbReference type="RefSeq" id="WP_119782692.1">
    <property type="nucleotide sequence ID" value="NZ_QYUK01000016.1"/>
</dbReference>
<dbReference type="AlphaFoldDB" id="A0A418VU16"/>
<proteinExistence type="predicted"/>
<sequence length="266" mass="28037">MKTSHAVVAGLLLAASSALAAPVEKLTWCETMVTGQGEAERARGLAQCLPEVLVKVSGDPRLAADPRVEPLAARAGEFVASLEYEDRMKALPVGDEQGTRDRPFFLRPTFDAAKIDTLLGELGTTAWGADRPVVAVIAVAHRDGDTWIVARGIKGVTRGAQVEALDAAGRRFGVPIALPQVDRLDALGLTPAAPPPAAIIKALGADALLVGDMTWDEARLGWRTDWRMVNDQATKSWSVEGVSFDDAFRAGVGGAARILSGHGAPM</sequence>
<evidence type="ECO:0000313" key="2">
    <source>
        <dbReference type="EMBL" id="RJF80641.1"/>
    </source>
</evidence>
<protein>
    <submittedName>
        <fullName evidence="2">DUF2066 domain-containing protein</fullName>
    </submittedName>
</protein>
<name>A0A418VU16_9PROT</name>
<comment type="caution">
    <text evidence="2">The sequence shown here is derived from an EMBL/GenBank/DDBJ whole genome shotgun (WGS) entry which is preliminary data.</text>
</comment>
<gene>
    <name evidence="2" type="ORF">D3874_26405</name>
</gene>